<dbReference type="AlphaFoldDB" id="A0A1X1WEL0"/>
<dbReference type="PANTHER" id="PTHR30055">
    <property type="entry name" value="HTH-TYPE TRANSCRIPTIONAL REGULATOR RUTR"/>
    <property type="match status" value="1"/>
</dbReference>
<name>A0A1X1WEL0_MYCIR</name>
<evidence type="ECO:0000259" key="5">
    <source>
        <dbReference type="PROSITE" id="PS50977"/>
    </source>
</evidence>
<feature type="domain" description="HTH tetR-type" evidence="5">
    <location>
        <begin position="19"/>
        <end position="79"/>
    </location>
</feature>
<gene>
    <name evidence="6" type="ORF">AWC12_21230</name>
</gene>
<evidence type="ECO:0000256" key="1">
    <source>
        <dbReference type="ARBA" id="ARBA00023015"/>
    </source>
</evidence>
<dbReference type="EMBL" id="LQPC01000044">
    <property type="protein sequence ID" value="ORV85023.1"/>
    <property type="molecule type" value="Genomic_DNA"/>
</dbReference>
<keyword evidence="3" id="KW-0804">Transcription</keyword>
<protein>
    <recommendedName>
        <fullName evidence="5">HTH tetR-type domain-containing protein</fullName>
    </recommendedName>
</protein>
<dbReference type="PANTHER" id="PTHR30055:SF234">
    <property type="entry name" value="HTH-TYPE TRANSCRIPTIONAL REGULATOR BETI"/>
    <property type="match status" value="1"/>
</dbReference>
<dbReference type="InterPro" id="IPR009057">
    <property type="entry name" value="Homeodomain-like_sf"/>
</dbReference>
<dbReference type="Proteomes" id="UP000193622">
    <property type="component" value="Unassembled WGS sequence"/>
</dbReference>
<sequence length="214" mass="23384">MAEVVKRGYRSDVRAAQAQETRRRIVRAASDLFVAAGYGATAVDAIAAGAGVSRKTVFNAVGGKAEILALALDWAIAGDDEPIPLADRPDVAALLRLDDPGQLLDAWVTVVVDIDSRVADLYAALEAAAGVDSMARALFTRLQSQRREGAQVIVDAVVARKGLRRRLQRADAVDLACLFSEPLMYRRLAGDRGWSDERFEHWLRSTLRQQLLRT</sequence>
<dbReference type="RefSeq" id="WP_085176737.1">
    <property type="nucleotide sequence ID" value="NZ_LQPC01000044.1"/>
</dbReference>
<dbReference type="InterPro" id="IPR001647">
    <property type="entry name" value="HTH_TetR"/>
</dbReference>
<dbReference type="PRINTS" id="PR00455">
    <property type="entry name" value="HTHTETR"/>
</dbReference>
<dbReference type="Gene3D" id="1.10.357.10">
    <property type="entry name" value="Tetracycline Repressor, domain 2"/>
    <property type="match status" value="1"/>
</dbReference>
<evidence type="ECO:0000256" key="2">
    <source>
        <dbReference type="ARBA" id="ARBA00023125"/>
    </source>
</evidence>
<dbReference type="GO" id="GO:0000976">
    <property type="term" value="F:transcription cis-regulatory region binding"/>
    <property type="evidence" value="ECO:0007669"/>
    <property type="project" value="TreeGrafter"/>
</dbReference>
<accession>A0A1X1WEL0</accession>
<dbReference type="GO" id="GO:0003700">
    <property type="term" value="F:DNA-binding transcription factor activity"/>
    <property type="evidence" value="ECO:0007669"/>
    <property type="project" value="TreeGrafter"/>
</dbReference>
<reference evidence="6 7" key="1">
    <citation type="submission" date="2016-01" db="EMBL/GenBank/DDBJ databases">
        <title>The new phylogeny of the genus Mycobacterium.</title>
        <authorList>
            <person name="Tarcisio F."/>
            <person name="Conor M."/>
            <person name="Antonella G."/>
            <person name="Elisabetta G."/>
            <person name="Giulia F.S."/>
            <person name="Sara T."/>
            <person name="Anna F."/>
            <person name="Clotilde B."/>
            <person name="Roberto B."/>
            <person name="Veronica D.S."/>
            <person name="Fabio R."/>
            <person name="Monica P."/>
            <person name="Olivier J."/>
            <person name="Enrico T."/>
            <person name="Nicola S."/>
        </authorList>
    </citation>
    <scope>NUCLEOTIDE SEQUENCE [LARGE SCALE GENOMIC DNA]</scope>
    <source>
        <strain evidence="6 7">DSM 45541</strain>
    </source>
</reference>
<dbReference type="SUPFAM" id="SSF46689">
    <property type="entry name" value="Homeodomain-like"/>
    <property type="match status" value="1"/>
</dbReference>
<keyword evidence="2 4" id="KW-0238">DNA-binding</keyword>
<evidence type="ECO:0000313" key="7">
    <source>
        <dbReference type="Proteomes" id="UP000193622"/>
    </source>
</evidence>
<comment type="caution">
    <text evidence="6">The sequence shown here is derived from an EMBL/GenBank/DDBJ whole genome shotgun (WGS) entry which is preliminary data.</text>
</comment>
<dbReference type="PROSITE" id="PS50977">
    <property type="entry name" value="HTH_TETR_2"/>
    <property type="match status" value="1"/>
</dbReference>
<dbReference type="InterPro" id="IPR050109">
    <property type="entry name" value="HTH-type_TetR-like_transc_reg"/>
</dbReference>
<keyword evidence="1" id="KW-0805">Transcription regulation</keyword>
<dbReference type="Pfam" id="PF00440">
    <property type="entry name" value="TetR_N"/>
    <property type="match status" value="1"/>
</dbReference>
<feature type="DNA-binding region" description="H-T-H motif" evidence="4">
    <location>
        <begin position="42"/>
        <end position="61"/>
    </location>
</feature>
<evidence type="ECO:0000256" key="3">
    <source>
        <dbReference type="ARBA" id="ARBA00023163"/>
    </source>
</evidence>
<evidence type="ECO:0000313" key="6">
    <source>
        <dbReference type="EMBL" id="ORV85023.1"/>
    </source>
</evidence>
<proteinExistence type="predicted"/>
<evidence type="ECO:0000256" key="4">
    <source>
        <dbReference type="PROSITE-ProRule" id="PRU00335"/>
    </source>
</evidence>
<organism evidence="6 7">
    <name type="scientific">Mycolicibacterium iranicum</name>
    <name type="common">Mycobacterium iranicum</name>
    <dbReference type="NCBI Taxonomy" id="912594"/>
    <lineage>
        <taxon>Bacteria</taxon>
        <taxon>Bacillati</taxon>
        <taxon>Actinomycetota</taxon>
        <taxon>Actinomycetes</taxon>
        <taxon>Mycobacteriales</taxon>
        <taxon>Mycobacteriaceae</taxon>
        <taxon>Mycolicibacterium</taxon>
    </lineage>
</organism>